<feature type="compositionally biased region" description="Basic and acidic residues" evidence="3">
    <location>
        <begin position="51"/>
        <end position="60"/>
    </location>
</feature>
<reference evidence="4 5" key="1">
    <citation type="submission" date="2018-01" db="EMBL/GenBank/DDBJ databases">
        <authorList>
            <person name="Clerissi C."/>
        </authorList>
    </citation>
    <scope>NUCLEOTIDE SEQUENCE [LARGE SCALE GENOMIC DNA]</scope>
    <source>
        <strain evidence="4">Cupriavidus sp. LMG 19464</strain>
    </source>
</reference>
<dbReference type="InterPro" id="IPR000667">
    <property type="entry name" value="Peptidase_S13"/>
</dbReference>
<keyword evidence="2 4" id="KW-0378">Hydrolase</keyword>
<comment type="caution">
    <text evidence="4">The sequence shown here is derived from an EMBL/GenBank/DDBJ whole genome shotgun (WGS) entry which is preliminary data.</text>
</comment>
<dbReference type="InterPro" id="IPR012338">
    <property type="entry name" value="Beta-lactam/transpept-like"/>
</dbReference>
<keyword evidence="4" id="KW-0645">Protease</keyword>
<dbReference type="PANTHER" id="PTHR30023:SF0">
    <property type="entry name" value="PENICILLIN-SENSITIVE CARBOXYPEPTIDASE A"/>
    <property type="match status" value="1"/>
</dbReference>
<name>A0A975X3H9_9BURK</name>
<dbReference type="GO" id="GO:0000270">
    <property type="term" value="P:peptidoglycan metabolic process"/>
    <property type="evidence" value="ECO:0007669"/>
    <property type="project" value="TreeGrafter"/>
</dbReference>
<dbReference type="EMBL" id="OFSQ01000022">
    <property type="protein sequence ID" value="SOY53229.1"/>
    <property type="molecule type" value="Genomic_DNA"/>
</dbReference>
<feature type="compositionally biased region" description="Low complexity" evidence="3">
    <location>
        <begin position="62"/>
        <end position="81"/>
    </location>
</feature>
<evidence type="ECO:0000313" key="5">
    <source>
        <dbReference type="Proteomes" id="UP000256780"/>
    </source>
</evidence>
<keyword evidence="4" id="KW-0121">Carboxypeptidase</keyword>
<dbReference type="OrthoDB" id="9802627at2"/>
<sequence>MAAMPKTLAAPTAARPGALLRRLSPLLSSIVAAVLLAGGPALIPAHAKPPAKAEKAEKATKATKATKAARPAKAPKASRAATKAGADPALLGAGVPAPVAAALRRAGVPAAAASFYVVRLGDSSARASWNAQQPMNPASTMKLVTTFAGLQLLGADYRWQTSLYADAQPGFDGTVNGNVYLRGHGDPKLVPEEMAKLVARARAAGATTINGDLVLDRSYFAEGLDSNGTIDGEVQRAYNVGPDALLYAFKTLSFTLTPDPATQTVAVSVTPELAQLKLDNRLTLTNGRCGDWQSSASPTVLAQADGTVLASFAGDYSSDCGEHVLNIATLSHAEFTWGGFVAEWQRAGGRFARLPALRSGKVPRGAVLLARHYGLPLADIVRDINKFSNNVMARQLFLTIGAEMDRGGPASTGRSIRVLQRWLARQGLDMPGLVLDNGSGLSRAERISAYDMARLLQQAAASPVGPVLIDSLPVLGVDGTLRNRLTRASAAGSGYLKTGTLADVRALAGYVDAAEGGRYVVVSMINHPNAAQAQEAHDALLQWVYRGAQ</sequence>
<dbReference type="EC" id="3.4.16.4" evidence="4"/>
<evidence type="ECO:0000256" key="3">
    <source>
        <dbReference type="SAM" id="MobiDB-lite"/>
    </source>
</evidence>
<dbReference type="AlphaFoldDB" id="A0A975X3H9"/>
<dbReference type="GO" id="GO:0009002">
    <property type="term" value="F:serine-type D-Ala-D-Ala carboxypeptidase activity"/>
    <property type="evidence" value="ECO:0007669"/>
    <property type="project" value="UniProtKB-EC"/>
</dbReference>
<dbReference type="Gene3D" id="3.50.80.20">
    <property type="entry name" value="D-Ala-D-Ala carboxypeptidase C, peptidase S13"/>
    <property type="match status" value="1"/>
</dbReference>
<organism evidence="4 5">
    <name type="scientific">Cupriavidus taiwanensis</name>
    <dbReference type="NCBI Taxonomy" id="164546"/>
    <lineage>
        <taxon>Bacteria</taxon>
        <taxon>Pseudomonadati</taxon>
        <taxon>Pseudomonadota</taxon>
        <taxon>Betaproteobacteria</taxon>
        <taxon>Burkholderiales</taxon>
        <taxon>Burkholderiaceae</taxon>
        <taxon>Cupriavidus</taxon>
    </lineage>
</organism>
<dbReference type="RefSeq" id="WP_116355702.1">
    <property type="nucleotide sequence ID" value="NZ_LT976853.1"/>
</dbReference>
<evidence type="ECO:0000256" key="1">
    <source>
        <dbReference type="ARBA" id="ARBA00006096"/>
    </source>
</evidence>
<dbReference type="Gene3D" id="3.40.710.10">
    <property type="entry name" value="DD-peptidase/beta-lactamase superfamily"/>
    <property type="match status" value="2"/>
</dbReference>
<dbReference type="PRINTS" id="PR00922">
    <property type="entry name" value="DADACBPTASE3"/>
</dbReference>
<dbReference type="SUPFAM" id="SSF56601">
    <property type="entry name" value="beta-lactamase/transpeptidase-like"/>
    <property type="match status" value="1"/>
</dbReference>
<protein>
    <submittedName>
        <fullName evidence="4">Serine-type D-Ala-D-Ala carboxypeptidase</fullName>
        <ecNumber evidence="4">3.4.16.4</ecNumber>
    </submittedName>
</protein>
<proteinExistence type="inferred from homology"/>
<evidence type="ECO:0000313" key="4">
    <source>
        <dbReference type="EMBL" id="SOY53229.1"/>
    </source>
</evidence>
<accession>A0A975X3H9</accession>
<dbReference type="PANTHER" id="PTHR30023">
    <property type="entry name" value="D-ALANYL-D-ALANINE CARBOXYPEPTIDASE"/>
    <property type="match status" value="1"/>
</dbReference>
<feature type="region of interest" description="Disordered" evidence="3">
    <location>
        <begin position="46"/>
        <end position="81"/>
    </location>
</feature>
<dbReference type="NCBIfam" id="TIGR00666">
    <property type="entry name" value="PBP4"/>
    <property type="match status" value="1"/>
</dbReference>
<dbReference type="GO" id="GO:0006508">
    <property type="term" value="P:proteolysis"/>
    <property type="evidence" value="ECO:0007669"/>
    <property type="project" value="InterPro"/>
</dbReference>
<comment type="similarity">
    <text evidence="1">Belongs to the peptidase S13 family.</text>
</comment>
<gene>
    <name evidence="4" type="primary">dacB</name>
    <name evidence="4" type="ORF">CBM2587_A30109</name>
</gene>
<dbReference type="Proteomes" id="UP000256780">
    <property type="component" value="Chromosome CBM2587_a"/>
</dbReference>
<dbReference type="Pfam" id="PF02113">
    <property type="entry name" value="Peptidase_S13"/>
    <property type="match status" value="1"/>
</dbReference>
<evidence type="ECO:0000256" key="2">
    <source>
        <dbReference type="ARBA" id="ARBA00022801"/>
    </source>
</evidence>